<dbReference type="Gene3D" id="3.30.379.10">
    <property type="entry name" value="Chitobiase/beta-hexosaminidase domain 2-like"/>
    <property type="match status" value="1"/>
</dbReference>
<dbReference type="Pfam" id="PF02838">
    <property type="entry name" value="Glyco_hydro_20b"/>
    <property type="match status" value="1"/>
</dbReference>
<feature type="domain" description="Glycoside hydrolase family 20 catalytic" evidence="7">
    <location>
        <begin position="171"/>
        <end position="326"/>
    </location>
</feature>
<name>A0ABU2R1M0_9ACTN</name>
<dbReference type="InterPro" id="IPR029018">
    <property type="entry name" value="Hex-like_dom2"/>
</dbReference>
<evidence type="ECO:0000256" key="6">
    <source>
        <dbReference type="SAM" id="MobiDB-lite"/>
    </source>
</evidence>
<dbReference type="InterPro" id="IPR015882">
    <property type="entry name" value="HEX_bac_N"/>
</dbReference>
<sequence>MPARTTRPPPQAATRTPSSRAPPVRRALPGPPLPVGGRWRLRAEDPALAEVARTVHTLLAPHLGTRLLPLGDEDGATALGDDGGTRDLTLALRADEGPYGPVARGVSPAGLDVPADESYRLTADATGLHCRATTPEGLFRAAASALQFLATAAHSPGQTLPAQEFTDAPHFAWRGLLIDPARGFLRPAEVRQLIDLAALYKLNVVHLHLTDNEGWRIELPGLPRLTAGEAPFYTADEYGELQRYAAARFVTLVPEIDLPGHCAALRAAVPGLPAAPCPEGLAGRFPFVPPLDLADPGTRALVEEIFAGVCALTEGPYVHIGADEAVGMTGESFAVAVRALRAAVRAHGKRPLGWQESSRAGITPDDLAQFWVDVPMMELPGSQEELEARPELLRHGWTLELAQAMGRFFAPADGDLGRILAGGGKVLLSPQSHLYLDRAYDIAIVPPSQAADADRLGFPSYRHRDVAYTAAWEPHTHGVPPERIAGVEATVFGESITSLADVVLLLLPRLPAAETAWCGGPSPWEEYRARLAPHTHVWRARDLAHLATTEVAWE</sequence>
<evidence type="ECO:0000256" key="3">
    <source>
        <dbReference type="ARBA" id="ARBA00012663"/>
    </source>
</evidence>
<keyword evidence="4" id="KW-0378">Hydrolase</keyword>
<comment type="caution">
    <text evidence="9">The sequence shown here is derived from an EMBL/GenBank/DDBJ whole genome shotgun (WGS) entry which is preliminary data.</text>
</comment>
<proteinExistence type="inferred from homology"/>
<protein>
    <recommendedName>
        <fullName evidence="3">beta-N-acetylhexosaminidase</fullName>
        <ecNumber evidence="3">3.2.1.52</ecNumber>
    </recommendedName>
</protein>
<evidence type="ECO:0000256" key="1">
    <source>
        <dbReference type="ARBA" id="ARBA00001231"/>
    </source>
</evidence>
<dbReference type="EMBL" id="JAVRET010000034">
    <property type="protein sequence ID" value="MDT0410603.1"/>
    <property type="molecule type" value="Genomic_DNA"/>
</dbReference>
<feature type="compositionally biased region" description="Low complexity" evidence="6">
    <location>
        <begin position="1"/>
        <end position="17"/>
    </location>
</feature>
<evidence type="ECO:0000313" key="9">
    <source>
        <dbReference type="EMBL" id="MDT0410603.1"/>
    </source>
</evidence>
<feature type="domain" description="Beta-hexosaminidase bacterial type N-terminal" evidence="8">
    <location>
        <begin position="33"/>
        <end position="168"/>
    </location>
</feature>
<dbReference type="Gene3D" id="3.20.20.80">
    <property type="entry name" value="Glycosidases"/>
    <property type="match status" value="1"/>
</dbReference>
<comment type="catalytic activity">
    <reaction evidence="1">
        <text>Hydrolysis of terminal non-reducing N-acetyl-D-hexosamine residues in N-acetyl-beta-D-hexosaminides.</text>
        <dbReference type="EC" id="3.2.1.52"/>
    </reaction>
</comment>
<keyword evidence="5" id="KW-0326">Glycosidase</keyword>
<dbReference type="PRINTS" id="PR00738">
    <property type="entry name" value="GLHYDRLASE20"/>
</dbReference>
<dbReference type="SUPFAM" id="SSF55545">
    <property type="entry name" value="beta-N-acetylhexosaminidase-like domain"/>
    <property type="match status" value="1"/>
</dbReference>
<evidence type="ECO:0000259" key="8">
    <source>
        <dbReference type="Pfam" id="PF02838"/>
    </source>
</evidence>
<evidence type="ECO:0000259" key="7">
    <source>
        <dbReference type="Pfam" id="PF00728"/>
    </source>
</evidence>
<evidence type="ECO:0000256" key="5">
    <source>
        <dbReference type="ARBA" id="ARBA00023295"/>
    </source>
</evidence>
<evidence type="ECO:0000256" key="4">
    <source>
        <dbReference type="ARBA" id="ARBA00022801"/>
    </source>
</evidence>
<organism evidence="9 10">
    <name type="scientific">Streptomyces evansiae</name>
    <dbReference type="NCBI Taxonomy" id="3075535"/>
    <lineage>
        <taxon>Bacteria</taxon>
        <taxon>Bacillati</taxon>
        <taxon>Actinomycetota</taxon>
        <taxon>Actinomycetes</taxon>
        <taxon>Kitasatosporales</taxon>
        <taxon>Streptomycetaceae</taxon>
        <taxon>Streptomyces</taxon>
    </lineage>
</organism>
<accession>A0ABU2R1M0</accession>
<evidence type="ECO:0000313" key="10">
    <source>
        <dbReference type="Proteomes" id="UP001183610"/>
    </source>
</evidence>
<dbReference type="PANTHER" id="PTHR22600:SF57">
    <property type="entry name" value="BETA-N-ACETYLHEXOSAMINIDASE"/>
    <property type="match status" value="1"/>
</dbReference>
<reference evidence="10" key="1">
    <citation type="submission" date="2023-07" db="EMBL/GenBank/DDBJ databases">
        <title>30 novel species of actinomycetes from the DSMZ collection.</title>
        <authorList>
            <person name="Nouioui I."/>
        </authorList>
    </citation>
    <scope>NUCLEOTIDE SEQUENCE [LARGE SCALE GENOMIC DNA]</scope>
    <source>
        <strain evidence="10">DSM 41979</strain>
    </source>
</reference>
<gene>
    <name evidence="9" type="ORF">RM698_16275</name>
</gene>
<dbReference type="InterPro" id="IPR025705">
    <property type="entry name" value="Beta_hexosaminidase_sua/sub"/>
</dbReference>
<dbReference type="Pfam" id="PF00728">
    <property type="entry name" value="Glyco_hydro_20"/>
    <property type="match status" value="1"/>
</dbReference>
<evidence type="ECO:0000256" key="2">
    <source>
        <dbReference type="ARBA" id="ARBA00006285"/>
    </source>
</evidence>
<dbReference type="SUPFAM" id="SSF51445">
    <property type="entry name" value="(Trans)glycosidases"/>
    <property type="match status" value="1"/>
</dbReference>
<comment type="similarity">
    <text evidence="2">Belongs to the glycosyl hydrolase 20 family.</text>
</comment>
<dbReference type="Proteomes" id="UP001183610">
    <property type="component" value="Unassembled WGS sequence"/>
</dbReference>
<dbReference type="PANTHER" id="PTHR22600">
    <property type="entry name" value="BETA-HEXOSAMINIDASE"/>
    <property type="match status" value="1"/>
</dbReference>
<dbReference type="InterPro" id="IPR015883">
    <property type="entry name" value="Glyco_hydro_20_cat"/>
</dbReference>
<dbReference type="InterPro" id="IPR017853">
    <property type="entry name" value="GH"/>
</dbReference>
<dbReference type="EC" id="3.2.1.52" evidence="3"/>
<keyword evidence="10" id="KW-1185">Reference proteome</keyword>
<feature type="region of interest" description="Disordered" evidence="6">
    <location>
        <begin position="1"/>
        <end position="37"/>
    </location>
</feature>